<accession>B8GIH1</accession>
<dbReference type="GeneID" id="7270898"/>
<evidence type="ECO:0000259" key="1">
    <source>
        <dbReference type="Pfam" id="PF13229"/>
    </source>
</evidence>
<feature type="domain" description="Right handed beta helix" evidence="1">
    <location>
        <begin position="229"/>
        <end position="387"/>
    </location>
</feature>
<dbReference type="InterPro" id="IPR039448">
    <property type="entry name" value="Beta_helix"/>
</dbReference>
<dbReference type="KEGG" id="mpl:Mpal_0129"/>
<dbReference type="HOGENOM" id="CLU_464342_0_0_2"/>
<gene>
    <name evidence="2" type="ordered locus">Mpal_0129</name>
</gene>
<dbReference type="AlphaFoldDB" id="B8GIH1"/>
<dbReference type="InterPro" id="IPR006626">
    <property type="entry name" value="PbH1"/>
</dbReference>
<dbReference type="SUPFAM" id="SSF51126">
    <property type="entry name" value="Pectin lyase-like"/>
    <property type="match status" value="1"/>
</dbReference>
<keyword evidence="3" id="KW-1185">Reference proteome</keyword>
<dbReference type="Proteomes" id="UP000002457">
    <property type="component" value="Chromosome"/>
</dbReference>
<evidence type="ECO:0000313" key="3">
    <source>
        <dbReference type="Proteomes" id="UP000002457"/>
    </source>
</evidence>
<name>B8GIH1_METPE</name>
<protein>
    <recommendedName>
        <fullName evidence="1">Right handed beta helix domain-containing protein</fullName>
    </recommendedName>
</protein>
<dbReference type="eggNOG" id="arCOG02521">
    <property type="taxonomic scope" value="Archaea"/>
</dbReference>
<dbReference type="EMBL" id="CP001338">
    <property type="protein sequence ID" value="ACL15522.1"/>
    <property type="molecule type" value="Genomic_DNA"/>
</dbReference>
<dbReference type="Gene3D" id="2.160.20.10">
    <property type="entry name" value="Single-stranded right-handed beta-helix, Pectin lyase-like"/>
    <property type="match status" value="1"/>
</dbReference>
<reference evidence="2 3" key="1">
    <citation type="journal article" date="2015" name="Genome Announc.">
        <title>Complete Genome Sequence of Methanosphaerula palustris E1-9CT, a Hydrogenotrophic Methanogen Isolated from a Minerotrophic Fen Peatland.</title>
        <authorList>
            <person name="Cadillo-Quiroz H."/>
            <person name="Browne P."/>
            <person name="Kyrpides N."/>
            <person name="Woyke T."/>
            <person name="Goodwin L."/>
            <person name="Detter C."/>
            <person name="Yavitt J.B."/>
            <person name="Zinder S.H."/>
        </authorList>
    </citation>
    <scope>NUCLEOTIDE SEQUENCE [LARGE SCALE GENOMIC DNA]</scope>
    <source>
        <strain evidence="3">ATCC BAA-1556 / DSM 19958 / E1-9c</strain>
    </source>
</reference>
<dbReference type="InterPro" id="IPR012334">
    <property type="entry name" value="Pectin_lyas_fold"/>
</dbReference>
<organism evidence="2 3">
    <name type="scientific">Methanosphaerula palustris (strain ATCC BAA-1556 / DSM 19958 / E1-9c)</name>
    <dbReference type="NCBI Taxonomy" id="521011"/>
    <lineage>
        <taxon>Archaea</taxon>
        <taxon>Methanobacteriati</taxon>
        <taxon>Methanobacteriota</taxon>
        <taxon>Stenosarchaea group</taxon>
        <taxon>Methanomicrobia</taxon>
        <taxon>Methanomicrobiales</taxon>
        <taxon>Methanoregulaceae</taxon>
        <taxon>Methanosphaerula</taxon>
    </lineage>
</organism>
<dbReference type="InterPro" id="IPR011050">
    <property type="entry name" value="Pectin_lyase_fold/virulence"/>
</dbReference>
<evidence type="ECO:0000313" key="2">
    <source>
        <dbReference type="EMBL" id="ACL15522.1"/>
    </source>
</evidence>
<proteinExistence type="predicted"/>
<dbReference type="RefSeq" id="WP_012616841.1">
    <property type="nucleotide sequence ID" value="NC_011832.1"/>
</dbReference>
<dbReference type="Pfam" id="PF13229">
    <property type="entry name" value="Beta_helix"/>
    <property type="match status" value="1"/>
</dbReference>
<dbReference type="SMART" id="SM00710">
    <property type="entry name" value="PbH1"/>
    <property type="match status" value="6"/>
</dbReference>
<sequence length="587" mass="62930">MRILQPALPVGFPIREVERMRGKWGIEVIIGALLVLCLIQSVAATATVVVAAADASQTSKETAQVFCDGVDDQIEINNAFNMLPAEGGIVQLTEGTFHSSGWIYPTANSQFLGAGEDKTTIDVYNAVDPYQPIHIYQDNVLVKGFTLRGEGFFLIRTNHVTLQDITATSIGANGIRYPSGGNGMFFIWVDNDHTGEITFQNCKAIDCNTHGFNMNANRSTMQDGTRVGSGSYAISNLKFINCQAVRCGFGVPDGSSSEFATGFDIQEDNDLQNVEMDNCLAEDNWENGFHFEPGYLNTKNVVLNNCVSRNNGQRNPAQAPYHDVFVSGYYIHRNAILNNCISVNNKNAGFFVHDGLNTTFNNCVDQGSTYGFKIVKGCADITLNNCQARNDKGWALWSAFTKNLQVKNFFQANAAGESGYQDNLGYYYSQPQYELPVEGSSFDITAYGSSLPIINKDGSGNTYSLKTASADQLPTMPADIIAATVPPVYVTGSVVAVSTTPVTIVATTTPVATATPVVTQVSTSSDPWSSIGKGTGFSSGGFGTFGGASAFQSGGLNKLQVTTSTSSFRATAIGSSWGGFGGRSYAF</sequence>